<dbReference type="STRING" id="1088721.JI59_09940"/>
<dbReference type="GO" id="GO:0003824">
    <property type="term" value="F:catalytic activity"/>
    <property type="evidence" value="ECO:0007669"/>
    <property type="project" value="InterPro"/>
</dbReference>
<name>G6ECF8_9SPHN</name>
<evidence type="ECO:0000313" key="2">
    <source>
        <dbReference type="EMBL" id="EHJ61093.1"/>
    </source>
</evidence>
<reference evidence="2 3" key="1">
    <citation type="journal article" date="2012" name="J. Bacteriol.">
        <title>Genome sequence of benzo(a)pyrene-degrading bacterium Novosphingobium pentaromativorans US6-1.</title>
        <authorList>
            <person name="Luo Y.R."/>
            <person name="Kang S.G."/>
            <person name="Kim S.J."/>
            <person name="Kim M.R."/>
            <person name="Li N."/>
            <person name="Lee J.H."/>
            <person name="Kwon K.K."/>
        </authorList>
    </citation>
    <scope>NUCLEOTIDE SEQUENCE [LARGE SCALE GENOMIC DNA]</scope>
    <source>
        <strain evidence="2 3">US6-1</strain>
    </source>
</reference>
<dbReference type="eggNOG" id="COG2267">
    <property type="taxonomic scope" value="Bacteria"/>
</dbReference>
<proteinExistence type="predicted"/>
<dbReference type="PATRIC" id="fig|1088721.3.peg.2008"/>
<dbReference type="OrthoDB" id="9808398at2"/>
<dbReference type="PANTHER" id="PTHR43194">
    <property type="entry name" value="HYDROLASE ALPHA/BETA FOLD FAMILY"/>
    <property type="match status" value="1"/>
</dbReference>
<dbReference type="PANTHER" id="PTHR43194:SF2">
    <property type="entry name" value="PEROXISOMAL MEMBRANE PROTEIN LPX1"/>
    <property type="match status" value="1"/>
</dbReference>
<dbReference type="RefSeq" id="WP_007012944.1">
    <property type="nucleotide sequence ID" value="NZ_AGFM01000028.1"/>
</dbReference>
<dbReference type="Gene3D" id="3.40.50.1820">
    <property type="entry name" value="alpha/beta hydrolase"/>
    <property type="match status" value="1"/>
</dbReference>
<protein>
    <recommendedName>
        <fullName evidence="1">AB hydrolase-1 domain-containing protein</fullName>
    </recommendedName>
</protein>
<evidence type="ECO:0000313" key="3">
    <source>
        <dbReference type="Proteomes" id="UP000004030"/>
    </source>
</evidence>
<dbReference type="KEGG" id="npn:JI59_09940"/>
<dbReference type="Proteomes" id="UP000004030">
    <property type="component" value="Unassembled WGS sequence"/>
</dbReference>
<dbReference type="SUPFAM" id="SSF53474">
    <property type="entry name" value="alpha/beta-Hydrolases"/>
    <property type="match status" value="1"/>
</dbReference>
<accession>G6ECF8</accession>
<organism evidence="2 3">
    <name type="scientific">Novosphingobium pentaromativorans US6-1</name>
    <dbReference type="NCBI Taxonomy" id="1088721"/>
    <lineage>
        <taxon>Bacteria</taxon>
        <taxon>Pseudomonadati</taxon>
        <taxon>Pseudomonadota</taxon>
        <taxon>Alphaproteobacteria</taxon>
        <taxon>Sphingomonadales</taxon>
        <taxon>Sphingomonadaceae</taxon>
        <taxon>Novosphingobium</taxon>
    </lineage>
</organism>
<dbReference type="InterPro" id="IPR029058">
    <property type="entry name" value="AB_hydrolase_fold"/>
</dbReference>
<dbReference type="InterPro" id="IPR000639">
    <property type="entry name" value="Epox_hydrolase-like"/>
</dbReference>
<dbReference type="Pfam" id="PF00561">
    <property type="entry name" value="Abhydrolase_1"/>
    <property type="match status" value="1"/>
</dbReference>
<dbReference type="AlphaFoldDB" id="G6ECF8"/>
<dbReference type="EMBL" id="AGFM01000028">
    <property type="protein sequence ID" value="EHJ61093.1"/>
    <property type="molecule type" value="Genomic_DNA"/>
</dbReference>
<gene>
    <name evidence="2" type="ORF">NSU_2029</name>
</gene>
<sequence>MISETGNICTPEGVSLTYNTIGEGPSVILLHGGGQTRHSWSRTAHTLAGLGYRAISVDARGHGDSDWTDHYSLEAFAIDLKAVIASLQPGPAPAVIGASLGGLTAIVALGSDDPPPASALVLVDIAAKIKQEGAHQIRDFMAANTDGFASVEEAADAVSKYMTDRPRPKDVSGLRKNLREIDGRFYWHWDPSFMTGSAKQEVPQTRISIDEPAARLRLPVMLVRGEHSTVIDEESIAHFRDLVPHVETEEVVGAGHMVAGDANSPFTFAIIDFLTRHYPASIKD</sequence>
<comment type="caution">
    <text evidence="2">The sequence shown here is derived from an EMBL/GenBank/DDBJ whole genome shotgun (WGS) entry which is preliminary data.</text>
</comment>
<dbReference type="InterPro" id="IPR050228">
    <property type="entry name" value="Carboxylesterase_BioH"/>
</dbReference>
<evidence type="ECO:0000259" key="1">
    <source>
        <dbReference type="Pfam" id="PF00561"/>
    </source>
</evidence>
<dbReference type="PRINTS" id="PR00412">
    <property type="entry name" value="EPOXHYDRLASE"/>
</dbReference>
<dbReference type="InterPro" id="IPR000073">
    <property type="entry name" value="AB_hydrolase_1"/>
</dbReference>
<feature type="domain" description="AB hydrolase-1" evidence="1">
    <location>
        <begin position="25"/>
        <end position="258"/>
    </location>
</feature>
<keyword evidence="3" id="KW-1185">Reference proteome</keyword>